<reference evidence="1 2" key="2">
    <citation type="submission" date="2018-11" db="EMBL/GenBank/DDBJ databases">
        <authorList>
            <consortium name="Pathogen Informatics"/>
        </authorList>
    </citation>
    <scope>NUCLEOTIDE SEQUENCE [LARGE SCALE GENOMIC DNA]</scope>
</reference>
<evidence type="ECO:0000313" key="2">
    <source>
        <dbReference type="Proteomes" id="UP000267096"/>
    </source>
</evidence>
<sequence length="72" mass="7824">MFVSRSAYLTAAVRGGGAGGLRAMLTRRRLCTTSMRCSVASVKMWLDGKEVQSNTSEWIDLTNPVGCSVRLL</sequence>
<gene>
    <name evidence="1" type="ORF">ASIM_LOCUS20775</name>
</gene>
<accession>A0A0M3KK75</accession>
<keyword evidence="2" id="KW-1185">Reference proteome</keyword>
<dbReference type="EMBL" id="UYRR01040625">
    <property type="protein sequence ID" value="VDK79521.1"/>
    <property type="molecule type" value="Genomic_DNA"/>
</dbReference>
<dbReference type="OrthoDB" id="310895at2759"/>
<evidence type="ECO:0000313" key="1">
    <source>
        <dbReference type="EMBL" id="VDK79521.1"/>
    </source>
</evidence>
<protein>
    <submittedName>
        <fullName evidence="3">Ubiquitin-like domain-containing protein</fullName>
    </submittedName>
</protein>
<evidence type="ECO:0000313" key="3">
    <source>
        <dbReference type="WBParaSite" id="ASIM_0002140401-mRNA-1"/>
    </source>
</evidence>
<name>A0A0M3KK75_ANISI</name>
<organism evidence="3">
    <name type="scientific">Anisakis simplex</name>
    <name type="common">Herring worm</name>
    <dbReference type="NCBI Taxonomy" id="6269"/>
    <lineage>
        <taxon>Eukaryota</taxon>
        <taxon>Metazoa</taxon>
        <taxon>Ecdysozoa</taxon>
        <taxon>Nematoda</taxon>
        <taxon>Chromadorea</taxon>
        <taxon>Rhabditida</taxon>
        <taxon>Spirurina</taxon>
        <taxon>Ascaridomorpha</taxon>
        <taxon>Ascaridoidea</taxon>
        <taxon>Anisakidae</taxon>
        <taxon>Anisakis</taxon>
        <taxon>Anisakis simplex complex</taxon>
    </lineage>
</organism>
<reference evidence="3" key="1">
    <citation type="submission" date="2017-02" db="UniProtKB">
        <authorList>
            <consortium name="WormBaseParasite"/>
        </authorList>
    </citation>
    <scope>IDENTIFICATION</scope>
</reference>
<proteinExistence type="predicted"/>
<dbReference type="AlphaFoldDB" id="A0A0M3KK75"/>
<dbReference type="Proteomes" id="UP000267096">
    <property type="component" value="Unassembled WGS sequence"/>
</dbReference>
<dbReference type="WBParaSite" id="ASIM_0002140401-mRNA-1">
    <property type="protein sequence ID" value="ASIM_0002140401-mRNA-1"/>
    <property type="gene ID" value="ASIM_0002140401"/>
</dbReference>